<dbReference type="RefSeq" id="WP_158949884.1">
    <property type="nucleotide sequence ID" value="NZ_CP046400.1"/>
</dbReference>
<evidence type="ECO:0000256" key="1">
    <source>
        <dbReference type="SAM" id="SignalP"/>
    </source>
</evidence>
<dbReference type="AlphaFoldDB" id="A0A6I6JMN5"/>
<protein>
    <recommendedName>
        <fullName evidence="2">FlgO domain-containing protein</fullName>
    </recommendedName>
</protein>
<evidence type="ECO:0000313" key="4">
    <source>
        <dbReference type="Proteomes" id="UP000428328"/>
    </source>
</evidence>
<sequence>MYTKKFTYMLLAAMLLAAGCGNRFWEDTKGATVDSYQYLTDSTPTARSYHDEASVPIIELNHEAGDVLYKNIKGDELDKRSPIYVRTFTNADDATDSSVFGRVMTQQVAERLVQHGAVITKGDPKPADYFLPHGVDRKSYADPVKYTSGDLPIRAAVLEGDYVIGDEYIYLTAKIVRLDDNAEVSGHNWTIPITDNVRRMLPQLRLANGMEPTVKTKFE</sequence>
<dbReference type="PROSITE" id="PS51257">
    <property type="entry name" value="PROKAR_LIPOPROTEIN"/>
    <property type="match status" value="1"/>
</dbReference>
<feature type="signal peptide" evidence="1">
    <location>
        <begin position="1"/>
        <end position="25"/>
    </location>
</feature>
<dbReference type="Proteomes" id="UP000428328">
    <property type="component" value="Chromosome"/>
</dbReference>
<evidence type="ECO:0000259" key="2">
    <source>
        <dbReference type="Pfam" id="PF17680"/>
    </source>
</evidence>
<accession>A0A6I6JMN5</accession>
<keyword evidence="4" id="KW-1185">Reference proteome</keyword>
<dbReference type="KEGG" id="psel:GM415_15810"/>
<name>A0A6I6JMN5_9BACT</name>
<dbReference type="EMBL" id="CP046400">
    <property type="protein sequence ID" value="QGY41522.1"/>
    <property type="molecule type" value="Genomic_DNA"/>
</dbReference>
<feature type="chain" id="PRO_5026306689" description="FlgO domain-containing protein" evidence="1">
    <location>
        <begin position="26"/>
        <end position="219"/>
    </location>
</feature>
<evidence type="ECO:0000313" key="3">
    <source>
        <dbReference type="EMBL" id="QGY41522.1"/>
    </source>
</evidence>
<gene>
    <name evidence="3" type="ORF">GM415_15810</name>
</gene>
<keyword evidence="1" id="KW-0732">Signal</keyword>
<dbReference type="InterPro" id="IPR041215">
    <property type="entry name" value="FlgO_dom"/>
</dbReference>
<organism evidence="3 4">
    <name type="scientific">Pseudodesulfovibrio cashew</name>
    <dbReference type="NCBI Taxonomy" id="2678688"/>
    <lineage>
        <taxon>Bacteria</taxon>
        <taxon>Pseudomonadati</taxon>
        <taxon>Thermodesulfobacteriota</taxon>
        <taxon>Desulfovibrionia</taxon>
        <taxon>Desulfovibrionales</taxon>
        <taxon>Desulfovibrionaceae</taxon>
    </lineage>
</organism>
<feature type="domain" description="FlgO" evidence="2">
    <location>
        <begin position="63"/>
        <end position="118"/>
    </location>
</feature>
<reference evidence="3 4" key="1">
    <citation type="submission" date="2019-11" db="EMBL/GenBank/DDBJ databases">
        <authorList>
            <person name="Zheng R.K."/>
            <person name="Sun C.M."/>
        </authorList>
    </citation>
    <scope>NUCLEOTIDE SEQUENCE [LARGE SCALE GENOMIC DNA]</scope>
    <source>
        <strain evidence="3 4">SRB007</strain>
    </source>
</reference>
<proteinExistence type="predicted"/>
<dbReference type="Pfam" id="PF17680">
    <property type="entry name" value="FlgO"/>
    <property type="match status" value="1"/>
</dbReference>